<proteinExistence type="predicted"/>
<accession>A0A9P6FL72</accession>
<evidence type="ECO:0000256" key="2">
    <source>
        <dbReference type="SAM" id="Phobius"/>
    </source>
</evidence>
<comment type="caution">
    <text evidence="3">The sequence shown here is derived from an EMBL/GenBank/DDBJ whole genome shotgun (WGS) entry which is preliminary data.</text>
</comment>
<dbReference type="Proteomes" id="UP000780801">
    <property type="component" value="Unassembled WGS sequence"/>
</dbReference>
<dbReference type="OrthoDB" id="2440414at2759"/>
<feature type="transmembrane region" description="Helical" evidence="2">
    <location>
        <begin position="284"/>
        <end position="302"/>
    </location>
</feature>
<sequence>MSIISRLCRCYVYNITFVKQIFGFVLQHGKPHSWIPLLKYSARSNPIGILLKYKRDQEISELVKILVEYCIDRAKITQDIAYIMFLCENMDQLAAQHPDLAIRATRAFAYLRCTDQDSVIKYAKPIQHPTFSSLWSRKEVSLDRCRNAILQVQSYESSQGSSAVYTFTEEIFVAPFSLLWTFILNARAGHQEYCRHDPMTTQSVIKNKFYLTRFHINPFRHVYIRKNNYDLTILDNPAIEALIQYKWNTIGFKFWLIRFVSQCIYYILIVAAAAIQVYKPKPELQLGVLIAIIIYSGIFLWLEFLQWKDHLKTSTSSKLTKKKKGTLRKVYKAIKAITKLLRILSAVLTGRSPSKDKDKENQETCVEGSLVKKEIEESLASEAKDTEVVMLENIDEEKNTGDSQEQELARAQEVEEKEISDQKDEQEDEEDDDEEDIQDGSNAKRSGPLFL</sequence>
<evidence type="ECO:0000313" key="4">
    <source>
        <dbReference type="Proteomes" id="UP000780801"/>
    </source>
</evidence>
<reference evidence="3" key="1">
    <citation type="journal article" date="2020" name="Fungal Divers.">
        <title>Resolving the Mortierellaceae phylogeny through synthesis of multi-gene phylogenetics and phylogenomics.</title>
        <authorList>
            <person name="Vandepol N."/>
            <person name="Liber J."/>
            <person name="Desiro A."/>
            <person name="Na H."/>
            <person name="Kennedy M."/>
            <person name="Barry K."/>
            <person name="Grigoriev I.V."/>
            <person name="Miller A.N."/>
            <person name="O'Donnell K."/>
            <person name="Stajich J.E."/>
            <person name="Bonito G."/>
        </authorList>
    </citation>
    <scope>NUCLEOTIDE SEQUENCE</scope>
    <source>
        <strain evidence="3">KOD1015</strain>
    </source>
</reference>
<keyword evidence="2" id="KW-0812">Transmembrane</keyword>
<organism evidence="3 4">
    <name type="scientific">Lunasporangiospora selenospora</name>
    <dbReference type="NCBI Taxonomy" id="979761"/>
    <lineage>
        <taxon>Eukaryota</taxon>
        <taxon>Fungi</taxon>
        <taxon>Fungi incertae sedis</taxon>
        <taxon>Mucoromycota</taxon>
        <taxon>Mortierellomycotina</taxon>
        <taxon>Mortierellomycetes</taxon>
        <taxon>Mortierellales</taxon>
        <taxon>Mortierellaceae</taxon>
        <taxon>Lunasporangiospora</taxon>
    </lineage>
</organism>
<evidence type="ECO:0000313" key="3">
    <source>
        <dbReference type="EMBL" id="KAF9577453.1"/>
    </source>
</evidence>
<name>A0A9P6FL72_9FUNG</name>
<feature type="non-terminal residue" evidence="3">
    <location>
        <position position="451"/>
    </location>
</feature>
<dbReference type="EMBL" id="JAABOA010004816">
    <property type="protein sequence ID" value="KAF9577453.1"/>
    <property type="molecule type" value="Genomic_DNA"/>
</dbReference>
<protein>
    <submittedName>
        <fullName evidence="3">Uncharacterized protein</fullName>
    </submittedName>
</protein>
<feature type="region of interest" description="Disordered" evidence="1">
    <location>
        <begin position="386"/>
        <end position="451"/>
    </location>
</feature>
<feature type="compositionally biased region" description="Acidic residues" evidence="1">
    <location>
        <begin position="424"/>
        <end position="438"/>
    </location>
</feature>
<keyword evidence="2" id="KW-1133">Transmembrane helix</keyword>
<keyword evidence="2" id="KW-0472">Membrane</keyword>
<keyword evidence="4" id="KW-1185">Reference proteome</keyword>
<evidence type="ECO:0000256" key="1">
    <source>
        <dbReference type="SAM" id="MobiDB-lite"/>
    </source>
</evidence>
<feature type="compositionally biased region" description="Basic and acidic residues" evidence="1">
    <location>
        <begin position="407"/>
        <end position="423"/>
    </location>
</feature>
<gene>
    <name evidence="3" type="ORF">BGW38_007326</name>
</gene>
<dbReference type="AlphaFoldDB" id="A0A9P6FL72"/>
<feature type="transmembrane region" description="Helical" evidence="2">
    <location>
        <begin position="255"/>
        <end position="278"/>
    </location>
</feature>